<organism evidence="5 6">
    <name type="scientific">Curtobacterium citreum</name>
    <dbReference type="NCBI Taxonomy" id="2036"/>
    <lineage>
        <taxon>Bacteria</taxon>
        <taxon>Bacillati</taxon>
        <taxon>Actinomycetota</taxon>
        <taxon>Actinomycetes</taxon>
        <taxon>Micrococcales</taxon>
        <taxon>Microbacteriaceae</taxon>
        <taxon>Curtobacterium</taxon>
    </lineage>
</organism>
<dbReference type="InterPro" id="IPR036388">
    <property type="entry name" value="WH-like_DNA-bd_sf"/>
</dbReference>
<feature type="domain" description="HTH arsR-type" evidence="4">
    <location>
        <begin position="234"/>
        <end position="318"/>
    </location>
</feature>
<dbReference type="InterPro" id="IPR011991">
    <property type="entry name" value="ArsR-like_HTH"/>
</dbReference>
<dbReference type="CDD" id="cd00090">
    <property type="entry name" value="HTH_ARSR"/>
    <property type="match status" value="1"/>
</dbReference>
<name>A0A850DQM9_9MICO</name>
<dbReference type="AlphaFoldDB" id="A0A850DQM9"/>
<dbReference type="InterPro" id="IPR051011">
    <property type="entry name" value="Metal_resp_trans_reg"/>
</dbReference>
<dbReference type="InterPro" id="IPR045981">
    <property type="entry name" value="DUF5937"/>
</dbReference>
<dbReference type="Pfam" id="PF12840">
    <property type="entry name" value="HTH_20"/>
    <property type="match status" value="1"/>
</dbReference>
<accession>A0A850DQM9</accession>
<dbReference type="InterPro" id="IPR001845">
    <property type="entry name" value="HTH_ArsR_DNA-bd_dom"/>
</dbReference>
<dbReference type="GO" id="GO:0003677">
    <property type="term" value="F:DNA binding"/>
    <property type="evidence" value="ECO:0007669"/>
    <property type="project" value="UniProtKB-KW"/>
</dbReference>
<evidence type="ECO:0000259" key="4">
    <source>
        <dbReference type="PROSITE" id="PS50987"/>
    </source>
</evidence>
<keyword evidence="3" id="KW-0804">Transcription</keyword>
<keyword evidence="1" id="KW-0805">Transcription regulation</keyword>
<gene>
    <name evidence="5" type="ORF">HP467_02160</name>
</gene>
<evidence type="ECO:0000256" key="2">
    <source>
        <dbReference type="ARBA" id="ARBA00023125"/>
    </source>
</evidence>
<evidence type="ECO:0000313" key="6">
    <source>
        <dbReference type="Proteomes" id="UP000539146"/>
    </source>
</evidence>
<evidence type="ECO:0000256" key="1">
    <source>
        <dbReference type="ARBA" id="ARBA00023015"/>
    </source>
</evidence>
<comment type="caution">
    <text evidence="5">The sequence shown here is derived from an EMBL/GenBank/DDBJ whole genome shotgun (WGS) entry which is preliminary data.</text>
</comment>
<dbReference type="InterPro" id="IPR036390">
    <property type="entry name" value="WH_DNA-bd_sf"/>
</dbReference>
<proteinExistence type="predicted"/>
<evidence type="ECO:0000313" key="5">
    <source>
        <dbReference type="EMBL" id="NUU26919.1"/>
    </source>
</evidence>
<protein>
    <submittedName>
        <fullName evidence="5">Winged helix-turn-helix transcriptional regulator</fullName>
    </submittedName>
</protein>
<dbReference type="Gene3D" id="1.10.10.10">
    <property type="entry name" value="Winged helix-like DNA-binding domain superfamily/Winged helix DNA-binding domain"/>
    <property type="match status" value="1"/>
</dbReference>
<dbReference type="SMART" id="SM00418">
    <property type="entry name" value="HTH_ARSR"/>
    <property type="match status" value="1"/>
</dbReference>
<sequence>MIRYRLEPSDVSAVRFGISPLSELGLGLRAFRAPERYPLQRPWTDRIAGVLPLLDREVLSGLVDERRWVADFVNPRPDSPLTSFDDELRALGRIRPERLRSDLERVHGTVPAVFAGRHDRVVERLQQALATTWELCFAPYWPRMRRVLQADVAHRGRVAAHEGIGAVLAGLSESVRFDGRHVDVRLNSPIARDRPVQGEGLTLVPSVFVVRASTPIDDDLPPTVMYPARGQGAMWSTASHPDAGAVRDLLGRTRAALLDALGEPASSTDLAMRFGVSTSAVNQHLRVMERGGLLNRTRYGRAVLYYRSTVGDALVRRE</sequence>
<evidence type="ECO:0000256" key="3">
    <source>
        <dbReference type="ARBA" id="ARBA00023163"/>
    </source>
</evidence>
<dbReference type="PANTHER" id="PTHR43132:SF6">
    <property type="entry name" value="HTH-TYPE TRANSCRIPTIONAL REPRESSOR CZRA"/>
    <property type="match status" value="1"/>
</dbReference>
<dbReference type="PROSITE" id="PS50987">
    <property type="entry name" value="HTH_ARSR_2"/>
    <property type="match status" value="1"/>
</dbReference>
<dbReference type="EMBL" id="JABMCG010000066">
    <property type="protein sequence ID" value="NUU26919.1"/>
    <property type="molecule type" value="Genomic_DNA"/>
</dbReference>
<dbReference type="Proteomes" id="UP000539146">
    <property type="component" value="Unassembled WGS sequence"/>
</dbReference>
<dbReference type="SUPFAM" id="SSF46785">
    <property type="entry name" value="Winged helix' DNA-binding domain"/>
    <property type="match status" value="1"/>
</dbReference>
<reference evidence="5 6" key="1">
    <citation type="submission" date="2020-05" db="EMBL/GenBank/DDBJ databases">
        <title>Genome Sequencing of Type Strains.</title>
        <authorList>
            <person name="Lemaire J.F."/>
            <person name="Inderbitzin P."/>
            <person name="Gregorio O.A."/>
            <person name="Collins S.B."/>
            <person name="Wespe N."/>
            <person name="Knight-Connoni V."/>
        </authorList>
    </citation>
    <scope>NUCLEOTIDE SEQUENCE [LARGE SCALE GENOMIC DNA]</scope>
    <source>
        <strain evidence="5 6">DSM 20512</strain>
    </source>
</reference>
<dbReference type="Pfam" id="PF19361">
    <property type="entry name" value="DUF5937"/>
    <property type="match status" value="1"/>
</dbReference>
<dbReference type="RefSeq" id="WP_175325069.1">
    <property type="nucleotide sequence ID" value="NZ_BAAAWP010000001.1"/>
</dbReference>
<dbReference type="PANTHER" id="PTHR43132">
    <property type="entry name" value="ARSENICAL RESISTANCE OPERON REPRESSOR ARSR-RELATED"/>
    <property type="match status" value="1"/>
</dbReference>
<keyword evidence="2" id="KW-0238">DNA-binding</keyword>
<dbReference type="GO" id="GO:0003700">
    <property type="term" value="F:DNA-binding transcription factor activity"/>
    <property type="evidence" value="ECO:0007669"/>
    <property type="project" value="InterPro"/>
</dbReference>